<comment type="caution">
    <text evidence="3">The sequence shown here is derived from an EMBL/GenBank/DDBJ whole genome shotgun (WGS) entry which is preliminary data.</text>
</comment>
<dbReference type="AlphaFoldDB" id="A0AAU9VLL1"/>
<sequence>MKPGTTHFSTRVGLWVVVVCVISATFLISNYLVVNERIAAMEGKLESLQRGENLNQDVSSDEQTGGKDEHHVRRKRALKQRTQASAIADFEKRLRALEKRIDANNRSMMSPTEHSDWWFLAYLRGRDGRDGREGLMGPPGPPGKPGTPGMAGKPGAPGPKATEGNLFLFFCRYDVGQTGQSGHGTNKPVPGPPGPRGQQGPSGSPGRQGPQGPKGNKGQDGAGITGVKYVRWGKTKCPSGAQLVYEGENCLLCFRILLYCIIGSSHYHHLGGGGEYICLPKVPKYDKYKGGYQSHSYIYGTEYEVSGFNPFKNSLHDHDAPCAVCYVSSRATQLMIPARNDCPSAWTEEYHGYLMSERHNHKQSRNFICVDRDAEFVHGSRANVDGALLYLVEGQCGSLPCLPYVGGRELTCAVCTK</sequence>
<organism evidence="3 4">
    <name type="scientific">Pocillopora meandrina</name>
    <dbReference type="NCBI Taxonomy" id="46732"/>
    <lineage>
        <taxon>Eukaryota</taxon>
        <taxon>Metazoa</taxon>
        <taxon>Cnidaria</taxon>
        <taxon>Anthozoa</taxon>
        <taxon>Hexacorallia</taxon>
        <taxon>Scleractinia</taxon>
        <taxon>Astrocoeniina</taxon>
        <taxon>Pocilloporidae</taxon>
        <taxon>Pocillopora</taxon>
    </lineage>
</organism>
<evidence type="ECO:0008006" key="5">
    <source>
        <dbReference type="Google" id="ProtNLM"/>
    </source>
</evidence>
<feature type="compositionally biased region" description="Low complexity" evidence="1">
    <location>
        <begin position="147"/>
        <end position="159"/>
    </location>
</feature>
<evidence type="ECO:0000313" key="3">
    <source>
        <dbReference type="EMBL" id="CAH3032053.1"/>
    </source>
</evidence>
<feature type="compositionally biased region" description="Low complexity" evidence="1">
    <location>
        <begin position="196"/>
        <end position="213"/>
    </location>
</feature>
<keyword evidence="2" id="KW-0472">Membrane</keyword>
<feature type="region of interest" description="Disordered" evidence="1">
    <location>
        <begin position="52"/>
        <end position="80"/>
    </location>
</feature>
<dbReference type="PANTHER" id="PTHR24024">
    <property type="entry name" value="PULMONARY SURFACTANT-ASSOCIATED PROTEIN A"/>
    <property type="match status" value="1"/>
</dbReference>
<evidence type="ECO:0000313" key="4">
    <source>
        <dbReference type="Proteomes" id="UP001159428"/>
    </source>
</evidence>
<dbReference type="Gene3D" id="1.20.5.320">
    <property type="entry name" value="6-Phosphogluconate Dehydrogenase, domain 3"/>
    <property type="match status" value="1"/>
</dbReference>
<keyword evidence="2" id="KW-1133">Transmembrane helix</keyword>
<evidence type="ECO:0000256" key="1">
    <source>
        <dbReference type="SAM" id="MobiDB-lite"/>
    </source>
</evidence>
<keyword evidence="2" id="KW-0812">Transmembrane</keyword>
<proteinExistence type="predicted"/>
<reference evidence="3 4" key="1">
    <citation type="submission" date="2022-05" db="EMBL/GenBank/DDBJ databases">
        <authorList>
            <consortium name="Genoscope - CEA"/>
            <person name="William W."/>
        </authorList>
    </citation>
    <scope>NUCLEOTIDE SEQUENCE [LARGE SCALE GENOMIC DNA]</scope>
</reference>
<name>A0AAU9VLL1_9CNID</name>
<accession>A0AAU9VLL1</accession>
<keyword evidence="4" id="KW-1185">Reference proteome</keyword>
<evidence type="ECO:0000256" key="2">
    <source>
        <dbReference type="SAM" id="Phobius"/>
    </source>
</evidence>
<dbReference type="EMBL" id="CALNXJ010000001">
    <property type="protein sequence ID" value="CAH3032053.1"/>
    <property type="molecule type" value="Genomic_DNA"/>
</dbReference>
<dbReference type="PANTHER" id="PTHR24024:SF18">
    <property type="entry name" value="SHORT-CHAIN COLLAGEN C4-LIKE"/>
    <property type="match status" value="1"/>
</dbReference>
<dbReference type="Proteomes" id="UP001159428">
    <property type="component" value="Unassembled WGS sequence"/>
</dbReference>
<gene>
    <name evidence="3" type="ORF">PMEA_00000904</name>
</gene>
<dbReference type="InterPro" id="IPR051077">
    <property type="entry name" value="Ca-dependent_lectin"/>
</dbReference>
<feature type="region of interest" description="Disordered" evidence="1">
    <location>
        <begin position="179"/>
        <end position="223"/>
    </location>
</feature>
<dbReference type="GO" id="GO:0005615">
    <property type="term" value="C:extracellular space"/>
    <property type="evidence" value="ECO:0007669"/>
    <property type="project" value="TreeGrafter"/>
</dbReference>
<feature type="transmembrane region" description="Helical" evidence="2">
    <location>
        <begin position="12"/>
        <end position="34"/>
    </location>
</feature>
<feature type="region of interest" description="Disordered" evidence="1">
    <location>
        <begin position="129"/>
        <end position="159"/>
    </location>
</feature>
<feature type="compositionally biased region" description="Polar residues" evidence="1">
    <location>
        <begin position="52"/>
        <end position="63"/>
    </location>
</feature>
<protein>
    <recommendedName>
        <fullName evidence="5">Short-chain collagen C4</fullName>
    </recommendedName>
</protein>